<dbReference type="EMBL" id="VUNS01000006">
    <property type="protein sequence ID" value="MST96863.1"/>
    <property type="molecule type" value="Genomic_DNA"/>
</dbReference>
<sequence length="71" mass="8160">MFGGSRQLGEVYEKQPFDKLLVTTRGDDPEKMRQLAEFCRRRRVILSKLVIGEETVSESDRQIAGKFPGRC</sequence>
<proteinExistence type="predicted"/>
<dbReference type="Proteomes" id="UP000435649">
    <property type="component" value="Unassembled WGS sequence"/>
</dbReference>
<keyword evidence="2" id="KW-1185">Reference proteome</keyword>
<organism evidence="1 2">
    <name type="scientific">Victivallis lenta</name>
    <dbReference type="NCBI Taxonomy" id="2606640"/>
    <lineage>
        <taxon>Bacteria</taxon>
        <taxon>Pseudomonadati</taxon>
        <taxon>Lentisphaerota</taxon>
        <taxon>Lentisphaeria</taxon>
        <taxon>Victivallales</taxon>
        <taxon>Victivallaceae</taxon>
        <taxon>Victivallis</taxon>
    </lineage>
</organism>
<name>A0A844G141_9BACT</name>
<reference evidence="1 2" key="1">
    <citation type="submission" date="2019-08" db="EMBL/GenBank/DDBJ databases">
        <title>In-depth cultivation of the pig gut microbiome towards novel bacterial diversity and tailored functional studies.</title>
        <authorList>
            <person name="Wylensek D."/>
            <person name="Hitch T.C.A."/>
            <person name="Clavel T."/>
        </authorList>
    </citation>
    <scope>NUCLEOTIDE SEQUENCE [LARGE SCALE GENOMIC DNA]</scope>
    <source>
        <strain evidence="1 2">BBE-744-WT-12</strain>
    </source>
</reference>
<evidence type="ECO:0000313" key="2">
    <source>
        <dbReference type="Proteomes" id="UP000435649"/>
    </source>
</evidence>
<gene>
    <name evidence="1" type="ORF">FYJ85_07355</name>
</gene>
<dbReference type="AlphaFoldDB" id="A0A844G141"/>
<protein>
    <submittedName>
        <fullName evidence="1">Uncharacterized protein</fullName>
    </submittedName>
</protein>
<evidence type="ECO:0000313" key="1">
    <source>
        <dbReference type="EMBL" id="MST96863.1"/>
    </source>
</evidence>
<comment type="caution">
    <text evidence="1">The sequence shown here is derived from an EMBL/GenBank/DDBJ whole genome shotgun (WGS) entry which is preliminary data.</text>
</comment>
<accession>A0A844G141</accession>
<dbReference type="RefSeq" id="WP_154417637.1">
    <property type="nucleotide sequence ID" value="NZ_CALXOB010000030.1"/>
</dbReference>